<dbReference type="GeneID" id="63835068"/>
<sequence>MRSRHQSSSADPALPSRILDLTSSEESSGGLRLIDGSGKQGRYAVLTYCWGPKPEKVSKTTTDTLAQRMESIDLGQLSPLFRDAVQVCRYLEIPYLWIDALCIAQDCKNEWYNEARRMRNVYSDAFLTISAASAESPEERLLLPVETESKPDPQSVQPAAPIFKYEGGGKVLQLCALREVPSGEAESGVLSRRGWCLQERYLSRRTVHFTKSYTEWECLTKAQLEDRDVSASGPVWELLRPLGPDGFQQQVTDDKAAQNGEPYTTWYYLLADYSRRRMTYSTDRLAGILGLADLFAQATGDHLVGGLWASDLVRGMMW</sequence>
<evidence type="ECO:0000313" key="3">
    <source>
        <dbReference type="Proteomes" id="UP000803844"/>
    </source>
</evidence>
<dbReference type="RefSeq" id="XP_040771490.1">
    <property type="nucleotide sequence ID" value="XM_040917939.1"/>
</dbReference>
<dbReference type="EMBL" id="MU032352">
    <property type="protein sequence ID" value="KAF3760511.1"/>
    <property type="molecule type" value="Genomic_DNA"/>
</dbReference>
<keyword evidence="3" id="KW-1185">Reference proteome</keyword>
<feature type="domain" description="Heterokaryon incompatibility" evidence="1">
    <location>
        <begin position="43"/>
        <end position="199"/>
    </location>
</feature>
<feature type="non-terminal residue" evidence="2">
    <location>
        <position position="318"/>
    </location>
</feature>
<gene>
    <name evidence="2" type="ORF">M406DRAFT_268419</name>
</gene>
<dbReference type="PANTHER" id="PTHR33112">
    <property type="entry name" value="DOMAIN PROTEIN, PUTATIVE-RELATED"/>
    <property type="match status" value="1"/>
</dbReference>
<proteinExistence type="predicted"/>
<dbReference type="OrthoDB" id="3486565at2759"/>
<dbReference type="InterPro" id="IPR010730">
    <property type="entry name" value="HET"/>
</dbReference>
<dbReference type="Pfam" id="PF06985">
    <property type="entry name" value="HET"/>
    <property type="match status" value="1"/>
</dbReference>
<protein>
    <submittedName>
        <fullName evidence="2">HET-domain-containing protein</fullName>
    </submittedName>
</protein>
<evidence type="ECO:0000259" key="1">
    <source>
        <dbReference type="Pfam" id="PF06985"/>
    </source>
</evidence>
<name>A0A9P4XTF5_CRYP1</name>
<organism evidence="2 3">
    <name type="scientific">Cryphonectria parasitica (strain ATCC 38755 / EP155)</name>
    <dbReference type="NCBI Taxonomy" id="660469"/>
    <lineage>
        <taxon>Eukaryota</taxon>
        <taxon>Fungi</taxon>
        <taxon>Dikarya</taxon>
        <taxon>Ascomycota</taxon>
        <taxon>Pezizomycotina</taxon>
        <taxon>Sordariomycetes</taxon>
        <taxon>Sordariomycetidae</taxon>
        <taxon>Diaporthales</taxon>
        <taxon>Cryphonectriaceae</taxon>
        <taxon>Cryphonectria-Endothia species complex</taxon>
        <taxon>Cryphonectria</taxon>
    </lineage>
</organism>
<comment type="caution">
    <text evidence="2">The sequence shown here is derived from an EMBL/GenBank/DDBJ whole genome shotgun (WGS) entry which is preliminary data.</text>
</comment>
<dbReference type="PANTHER" id="PTHR33112:SF16">
    <property type="entry name" value="HETEROKARYON INCOMPATIBILITY DOMAIN-CONTAINING PROTEIN"/>
    <property type="match status" value="1"/>
</dbReference>
<reference evidence="2" key="1">
    <citation type="journal article" date="2020" name="Phytopathology">
        <title>Genome sequence of the chestnut blight fungus Cryphonectria parasitica EP155: A fundamental resource for an archetypical invasive plant pathogen.</title>
        <authorList>
            <person name="Crouch J.A."/>
            <person name="Dawe A."/>
            <person name="Aerts A."/>
            <person name="Barry K."/>
            <person name="Churchill A.C.L."/>
            <person name="Grimwood J."/>
            <person name="Hillman B."/>
            <person name="Milgroom M.G."/>
            <person name="Pangilinan J."/>
            <person name="Smith M."/>
            <person name="Salamov A."/>
            <person name="Schmutz J."/>
            <person name="Yadav J."/>
            <person name="Grigoriev I.V."/>
            <person name="Nuss D."/>
        </authorList>
    </citation>
    <scope>NUCLEOTIDE SEQUENCE</scope>
    <source>
        <strain evidence="2">EP155</strain>
    </source>
</reference>
<accession>A0A9P4XTF5</accession>
<evidence type="ECO:0000313" key="2">
    <source>
        <dbReference type="EMBL" id="KAF3760511.1"/>
    </source>
</evidence>
<dbReference type="Proteomes" id="UP000803844">
    <property type="component" value="Unassembled WGS sequence"/>
</dbReference>
<dbReference type="AlphaFoldDB" id="A0A9P4XTF5"/>